<dbReference type="InterPro" id="IPR024747">
    <property type="entry name" value="Pyridox_Oxase-rel"/>
</dbReference>
<dbReference type="Proteomes" id="UP000260773">
    <property type="component" value="Unassembled WGS sequence"/>
</dbReference>
<reference evidence="1 2" key="1">
    <citation type="submission" date="2018-08" db="EMBL/GenBank/DDBJ databases">
        <title>A genome reference for cultivated species of the human gut microbiota.</title>
        <authorList>
            <person name="Zou Y."/>
            <person name="Xue W."/>
            <person name="Luo G."/>
        </authorList>
    </citation>
    <scope>NUCLEOTIDE SEQUENCE [LARGE SCALE GENOMIC DNA]</scope>
    <source>
        <strain evidence="1 2">AF45-17</strain>
    </source>
</reference>
<accession>A0A3E2TH34</accession>
<evidence type="ECO:0000313" key="2">
    <source>
        <dbReference type="Proteomes" id="UP000260773"/>
    </source>
</evidence>
<dbReference type="AlphaFoldDB" id="A0A3E2TH34"/>
<dbReference type="InterPro" id="IPR012349">
    <property type="entry name" value="Split_barrel_FMN-bd"/>
</dbReference>
<organism evidence="1 2">
    <name type="scientific">Coprococcus catus</name>
    <dbReference type="NCBI Taxonomy" id="116085"/>
    <lineage>
        <taxon>Bacteria</taxon>
        <taxon>Bacillati</taxon>
        <taxon>Bacillota</taxon>
        <taxon>Clostridia</taxon>
        <taxon>Lachnospirales</taxon>
        <taxon>Lachnospiraceae</taxon>
        <taxon>Coprococcus</taxon>
    </lineage>
</organism>
<dbReference type="Gene3D" id="2.30.110.10">
    <property type="entry name" value="Electron Transport, Fmn-binding Protein, Chain A"/>
    <property type="match status" value="1"/>
</dbReference>
<comment type="caution">
    <text evidence="1">The sequence shown here is derived from an EMBL/GenBank/DDBJ whole genome shotgun (WGS) entry which is preliminary data.</text>
</comment>
<proteinExistence type="predicted"/>
<dbReference type="Pfam" id="PF12900">
    <property type="entry name" value="Pyridox_ox_2"/>
    <property type="match status" value="1"/>
</dbReference>
<gene>
    <name evidence="1" type="ORF">DW070_13715</name>
</gene>
<dbReference type="PANTHER" id="PTHR34071:SF2">
    <property type="entry name" value="FLAVIN-NUCLEOTIDE-BINDING PROTEIN"/>
    <property type="match status" value="1"/>
</dbReference>
<dbReference type="EMBL" id="QVEP01000043">
    <property type="protein sequence ID" value="RGB75760.1"/>
    <property type="molecule type" value="Genomic_DNA"/>
</dbReference>
<sequence length="157" mass="18357">MRRADREVTDVDGMIDIIDHCKVCHIAMMDGEWPYLLAMNFAYSYEDGQLIIYLHSAKEGKKLDLLRKDDHVCFEMDYDHEMIPAKYACAYNFRYASVVGRGHCEIIMDVDEKIKALELLMKHQTGEDFVMEAKHTLAVEILKITVEEFTGKRRFKK</sequence>
<dbReference type="PANTHER" id="PTHR34071">
    <property type="entry name" value="5-NITROIMIDAZOLE ANTIBIOTICS RESISTANCE PROTEIN, NIMA-FAMILY-RELATED PROTEIN-RELATED"/>
    <property type="match status" value="1"/>
</dbReference>
<evidence type="ECO:0000313" key="1">
    <source>
        <dbReference type="EMBL" id="RGB75760.1"/>
    </source>
</evidence>
<protein>
    <submittedName>
        <fullName evidence="1">Pyridoxamine 5'-phosphate oxidase family protein</fullName>
    </submittedName>
</protein>
<dbReference type="SUPFAM" id="SSF50475">
    <property type="entry name" value="FMN-binding split barrel"/>
    <property type="match status" value="1"/>
</dbReference>
<name>A0A3E2TH34_9FIRM</name>